<dbReference type="PANTHER" id="PTHR23404">
    <property type="entry name" value="MOLYBDOPTERIN SYNTHASE RELATED"/>
    <property type="match status" value="1"/>
</dbReference>
<dbReference type="InterPro" id="IPR003448">
    <property type="entry name" value="Mopterin_biosynth_MoaE"/>
</dbReference>
<feature type="region of interest" description="Disordered" evidence="13">
    <location>
        <begin position="123"/>
        <end position="146"/>
    </location>
</feature>
<dbReference type="AlphaFoldDB" id="A0A6G4R1K2"/>
<comment type="similarity">
    <text evidence="2">Belongs to the MoaE family.</text>
</comment>
<proteinExistence type="inferred from homology"/>
<dbReference type="Gene3D" id="3.90.1170.40">
    <property type="entry name" value="Molybdopterin biosynthesis MoaE subunit"/>
    <property type="match status" value="1"/>
</dbReference>
<evidence type="ECO:0000256" key="6">
    <source>
        <dbReference type="ARBA" id="ARBA00025448"/>
    </source>
</evidence>
<dbReference type="UniPathway" id="UPA00344"/>
<reference evidence="14" key="1">
    <citation type="submission" date="2020-02" db="EMBL/GenBank/DDBJ databases">
        <authorList>
            <person name="Gao J."/>
            <person name="Sun J."/>
        </authorList>
    </citation>
    <scope>NUCLEOTIDE SEQUENCE</scope>
    <source>
        <strain evidence="14">602-2</strain>
    </source>
</reference>
<protein>
    <recommendedName>
        <fullName evidence="4">Molybdopterin synthase catalytic subunit</fullName>
        <ecNumber evidence="3">2.8.1.12</ecNumber>
    </recommendedName>
    <alternativeName>
        <fullName evidence="10">MPT synthase subunit 2</fullName>
    </alternativeName>
    <alternativeName>
        <fullName evidence="8">Molybdenum cofactor biosynthesis protein E</fullName>
    </alternativeName>
    <alternativeName>
        <fullName evidence="9">Molybdopterin-converting factor large subunit</fullName>
    </alternativeName>
    <alternativeName>
        <fullName evidence="11">Molybdopterin-converting factor subunit 2</fullName>
    </alternativeName>
</protein>
<evidence type="ECO:0000256" key="7">
    <source>
        <dbReference type="ARBA" id="ARBA00026066"/>
    </source>
</evidence>
<dbReference type="SUPFAM" id="SSF54690">
    <property type="entry name" value="Molybdopterin synthase subunit MoaE"/>
    <property type="match status" value="1"/>
</dbReference>
<evidence type="ECO:0000256" key="1">
    <source>
        <dbReference type="ARBA" id="ARBA00005046"/>
    </source>
</evidence>
<evidence type="ECO:0000256" key="8">
    <source>
        <dbReference type="ARBA" id="ARBA00029745"/>
    </source>
</evidence>
<evidence type="ECO:0000256" key="4">
    <source>
        <dbReference type="ARBA" id="ARBA00013858"/>
    </source>
</evidence>
<gene>
    <name evidence="14" type="ORF">G5B46_18450</name>
</gene>
<evidence type="ECO:0000256" key="11">
    <source>
        <dbReference type="ARBA" id="ARBA00032474"/>
    </source>
</evidence>
<evidence type="ECO:0000256" key="12">
    <source>
        <dbReference type="ARBA" id="ARBA00049878"/>
    </source>
</evidence>
<comment type="caution">
    <text evidence="14">The sequence shown here is derived from an EMBL/GenBank/DDBJ whole genome shotgun (WGS) entry which is preliminary data.</text>
</comment>
<comment type="function">
    <text evidence="6">Converts molybdopterin precursor Z into molybdopterin. This requires the incorporation of two sulfur atoms into precursor Z to generate a dithiolene group. The sulfur is provided by MoaD.</text>
</comment>
<dbReference type="EC" id="2.8.1.12" evidence="3"/>
<dbReference type="EMBL" id="JAAKGT010000010">
    <property type="protein sequence ID" value="NGM51597.1"/>
    <property type="molecule type" value="Genomic_DNA"/>
</dbReference>
<evidence type="ECO:0000256" key="9">
    <source>
        <dbReference type="ARBA" id="ARBA00030407"/>
    </source>
</evidence>
<dbReference type="RefSeq" id="WP_165261237.1">
    <property type="nucleotide sequence ID" value="NZ_JAAKGT010000010.1"/>
</dbReference>
<evidence type="ECO:0000256" key="10">
    <source>
        <dbReference type="ARBA" id="ARBA00030781"/>
    </source>
</evidence>
<dbReference type="GO" id="GO:0006777">
    <property type="term" value="P:Mo-molybdopterin cofactor biosynthetic process"/>
    <property type="evidence" value="ECO:0007669"/>
    <property type="project" value="UniProtKB-KW"/>
</dbReference>
<dbReference type="InterPro" id="IPR036563">
    <property type="entry name" value="MoaE_sf"/>
</dbReference>
<organism evidence="14">
    <name type="scientific">Caulobacter sp. 602-2</name>
    <dbReference type="NCBI Taxonomy" id="2710887"/>
    <lineage>
        <taxon>Bacteria</taxon>
        <taxon>Pseudomonadati</taxon>
        <taxon>Pseudomonadota</taxon>
        <taxon>Alphaproteobacteria</taxon>
        <taxon>Caulobacterales</taxon>
        <taxon>Caulobacteraceae</taxon>
        <taxon>Caulobacter</taxon>
    </lineage>
</organism>
<keyword evidence="5" id="KW-0501">Molybdenum cofactor biosynthesis</keyword>
<sequence>MISLTEAPFEPGALLTAFCAGRDETGAVASFVGLARAEGGQASILELEAYPGFTESAIAAFAKDAAARFELQDWRIVHRVGKIAPGEAVVFVATASRHRRAALEACDFLMDWLKSRAPFWKKEHGPDGARWIEPTAQDRTDAQRWD</sequence>
<dbReference type="CDD" id="cd00756">
    <property type="entry name" value="MoaE"/>
    <property type="match status" value="1"/>
</dbReference>
<evidence type="ECO:0000256" key="3">
    <source>
        <dbReference type="ARBA" id="ARBA00011950"/>
    </source>
</evidence>
<dbReference type="Pfam" id="PF02391">
    <property type="entry name" value="MoaE"/>
    <property type="match status" value="1"/>
</dbReference>
<evidence type="ECO:0000256" key="5">
    <source>
        <dbReference type="ARBA" id="ARBA00023150"/>
    </source>
</evidence>
<evidence type="ECO:0000256" key="13">
    <source>
        <dbReference type="SAM" id="MobiDB-lite"/>
    </source>
</evidence>
<feature type="compositionally biased region" description="Basic and acidic residues" evidence="13">
    <location>
        <begin position="136"/>
        <end position="146"/>
    </location>
</feature>
<evidence type="ECO:0000256" key="2">
    <source>
        <dbReference type="ARBA" id="ARBA00005426"/>
    </source>
</evidence>
<dbReference type="GO" id="GO:0030366">
    <property type="term" value="F:molybdopterin synthase activity"/>
    <property type="evidence" value="ECO:0007669"/>
    <property type="project" value="UniProtKB-EC"/>
</dbReference>
<comment type="subunit">
    <text evidence="7">Heterotetramer of 2 MoaD subunits and 2 MoaE subunits. Also stable as homodimer. The enzyme changes between these two forms during catalysis.</text>
</comment>
<accession>A0A6G4R1K2</accession>
<evidence type="ECO:0000313" key="14">
    <source>
        <dbReference type="EMBL" id="NGM51597.1"/>
    </source>
</evidence>
<comment type="catalytic activity">
    <reaction evidence="12">
        <text>2 [molybdopterin-synthase sulfur-carrier protein]-C-terminal-Gly-aminoethanethioate + cyclic pyranopterin phosphate + H2O = molybdopterin + 2 [molybdopterin-synthase sulfur-carrier protein]-C-terminal Gly-Gly + 2 H(+)</text>
        <dbReference type="Rhea" id="RHEA:26333"/>
        <dbReference type="Rhea" id="RHEA-COMP:12202"/>
        <dbReference type="Rhea" id="RHEA-COMP:19907"/>
        <dbReference type="ChEBI" id="CHEBI:15377"/>
        <dbReference type="ChEBI" id="CHEBI:15378"/>
        <dbReference type="ChEBI" id="CHEBI:58698"/>
        <dbReference type="ChEBI" id="CHEBI:59648"/>
        <dbReference type="ChEBI" id="CHEBI:90778"/>
        <dbReference type="ChEBI" id="CHEBI:232372"/>
        <dbReference type="EC" id="2.8.1.12"/>
    </reaction>
</comment>
<comment type="pathway">
    <text evidence="1">Cofactor biosynthesis; molybdopterin biosynthesis.</text>
</comment>
<name>A0A6G4R1K2_9CAUL</name>